<dbReference type="AlphaFoldDB" id="A0A6B9V9K5"/>
<proteinExistence type="predicted"/>
<evidence type="ECO:0000313" key="3">
    <source>
        <dbReference type="Proteomes" id="UP000464620"/>
    </source>
</evidence>
<organism evidence="2 3">
    <name type="scientific">Arachis hypogaea</name>
    <name type="common">Peanut</name>
    <dbReference type="NCBI Taxonomy" id="3818"/>
    <lineage>
        <taxon>Eukaryota</taxon>
        <taxon>Viridiplantae</taxon>
        <taxon>Streptophyta</taxon>
        <taxon>Embryophyta</taxon>
        <taxon>Tracheophyta</taxon>
        <taxon>Spermatophyta</taxon>
        <taxon>Magnoliopsida</taxon>
        <taxon>eudicotyledons</taxon>
        <taxon>Gunneridae</taxon>
        <taxon>Pentapetalae</taxon>
        <taxon>rosids</taxon>
        <taxon>fabids</taxon>
        <taxon>Fabales</taxon>
        <taxon>Fabaceae</taxon>
        <taxon>Papilionoideae</taxon>
        <taxon>50 kb inversion clade</taxon>
        <taxon>dalbergioids sensu lato</taxon>
        <taxon>Dalbergieae</taxon>
        <taxon>Pterocarpus clade</taxon>
        <taxon>Arachis</taxon>
    </lineage>
</organism>
<gene>
    <name evidence="2" type="ORF">DS421_19g652110</name>
</gene>
<evidence type="ECO:0000313" key="2">
    <source>
        <dbReference type="EMBL" id="QHN77371.1"/>
    </source>
</evidence>
<evidence type="ECO:0000256" key="1">
    <source>
        <dbReference type="SAM" id="Phobius"/>
    </source>
</evidence>
<dbReference type="Proteomes" id="UP000464620">
    <property type="component" value="Chromosome B09"/>
</dbReference>
<name>A0A6B9V9K5_ARAHY</name>
<protein>
    <submittedName>
        <fullName evidence="2">Uncharacterized protein</fullName>
    </submittedName>
</protein>
<reference evidence="2 3" key="1">
    <citation type="submission" date="2020-01" db="EMBL/GenBank/DDBJ databases">
        <title>Genome sequence of Arachis hypogaea, cultivar Shitouqi.</title>
        <authorList>
            <person name="Zhuang W."/>
            <person name="Chen H."/>
            <person name="Varshney R."/>
            <person name="Wang D."/>
            <person name="Ming R."/>
        </authorList>
    </citation>
    <scope>NUCLEOTIDE SEQUENCE [LARGE SCALE GENOMIC DNA]</scope>
    <source>
        <tissue evidence="2">Young leaf</tissue>
    </source>
</reference>
<keyword evidence="1" id="KW-1133">Transmembrane helix</keyword>
<dbReference type="EMBL" id="CP031001">
    <property type="protein sequence ID" value="QHN77371.1"/>
    <property type="molecule type" value="Genomic_DNA"/>
</dbReference>
<sequence length="124" mass="13459">MSSLLSPSSFYVNVVARRLPLIILPLLVVVSFFSHYRSYAHSFVADHHIAVQISRCSSPCRSFLTVASSGLATSSAHHSFVTDHHINDQISRCLSLGHSFLTAASSGNFFSNNNNSPPVKLTGI</sequence>
<accession>A0A6B9V9K5</accession>
<keyword evidence="1" id="KW-0812">Transmembrane</keyword>
<keyword evidence="1" id="KW-0472">Membrane</keyword>
<feature type="transmembrane region" description="Helical" evidence="1">
    <location>
        <begin position="15"/>
        <end position="33"/>
    </location>
</feature>